<dbReference type="EMBL" id="KZ825502">
    <property type="protein sequence ID" value="PYI31478.1"/>
    <property type="molecule type" value="Genomic_DNA"/>
</dbReference>
<keyword evidence="2" id="KW-1185">Reference proteome</keyword>
<evidence type="ECO:0000313" key="2">
    <source>
        <dbReference type="Proteomes" id="UP000248817"/>
    </source>
</evidence>
<reference evidence="1 2" key="1">
    <citation type="submission" date="2018-02" db="EMBL/GenBank/DDBJ databases">
        <title>The genomes of Aspergillus section Nigri reveals drivers in fungal speciation.</title>
        <authorList>
            <consortium name="DOE Joint Genome Institute"/>
            <person name="Vesth T.C."/>
            <person name="Nybo J."/>
            <person name="Theobald S."/>
            <person name="Brandl J."/>
            <person name="Frisvad J.C."/>
            <person name="Nielsen K.F."/>
            <person name="Lyhne E.K."/>
            <person name="Kogle M.E."/>
            <person name="Kuo A."/>
            <person name="Riley R."/>
            <person name="Clum A."/>
            <person name="Nolan M."/>
            <person name="Lipzen A."/>
            <person name="Salamov A."/>
            <person name="Henrissat B."/>
            <person name="Wiebenga A."/>
            <person name="De vries R.P."/>
            <person name="Grigoriev I.V."/>
            <person name="Mortensen U.H."/>
            <person name="Andersen M.R."/>
            <person name="Baker S.E."/>
        </authorList>
    </citation>
    <scope>NUCLEOTIDE SEQUENCE [LARGE SCALE GENOMIC DNA]</scope>
    <source>
        <strain evidence="1 2">CBS 114.80</strain>
    </source>
</reference>
<evidence type="ECO:0000313" key="1">
    <source>
        <dbReference type="EMBL" id="PYI31478.1"/>
    </source>
</evidence>
<protein>
    <submittedName>
        <fullName evidence="1">Uncharacterized protein</fullName>
    </submittedName>
</protein>
<dbReference type="Proteomes" id="UP000248817">
    <property type="component" value="Unassembled WGS sequence"/>
</dbReference>
<organism evidence="1 2">
    <name type="scientific">Aspergillus indologenus CBS 114.80</name>
    <dbReference type="NCBI Taxonomy" id="1450541"/>
    <lineage>
        <taxon>Eukaryota</taxon>
        <taxon>Fungi</taxon>
        <taxon>Dikarya</taxon>
        <taxon>Ascomycota</taxon>
        <taxon>Pezizomycotina</taxon>
        <taxon>Eurotiomycetes</taxon>
        <taxon>Eurotiomycetidae</taxon>
        <taxon>Eurotiales</taxon>
        <taxon>Aspergillaceae</taxon>
        <taxon>Aspergillus</taxon>
        <taxon>Aspergillus subgen. Circumdati</taxon>
    </lineage>
</organism>
<sequence length="134" mass="15680">MSIVPGTNGQLRMTDSSEQLTEFGEVEVAAAYTDWRCWVIIQLKDPRLLTHEWATAVQILQDQWQSFRKRPEYRDQRLFGILSTEDICRLYIEPSFEAGPPVLFEYKGRSEFVSYPMAKDDDLEALKAFGFFWD</sequence>
<dbReference type="AlphaFoldDB" id="A0A2V5I417"/>
<gene>
    <name evidence="1" type="ORF">BP00DRAFT_446486</name>
</gene>
<accession>A0A2V5I417</accession>
<proteinExistence type="predicted"/>
<name>A0A2V5I417_9EURO</name>